<evidence type="ECO:0000256" key="5">
    <source>
        <dbReference type="ARBA" id="ARBA00023054"/>
    </source>
</evidence>
<dbReference type="Gene3D" id="1.20.5.300">
    <property type="match status" value="1"/>
</dbReference>
<evidence type="ECO:0000256" key="2">
    <source>
        <dbReference type="ARBA" id="ARBA00022574"/>
    </source>
</evidence>
<keyword evidence="5" id="KW-0175">Coiled coil</keyword>
<sequence length="457" mass="52028">MSNTHFTFPSALHFLQSEILKFESERLSWEAERTTLQNDLYHSKNMNKTLLRRIKMLEVAMKDRGIQSNNSEENQWIVKADATESHEKDLKKSNLVVNQIHTTLSTILEKYCHVKEILNESLPKQDHKNPPKKVNDDYEDKLFASLKHSNDTDESTGEWQLKSSFTSHLDSVTDCQFHSERPFLLTCSEDCTIKAWKTDELIMEKQVIEPKMTYRRHTSGITSICFNRTDKDIFFSSGLDCMIYAWQLVPNERQCYDTAEADFCLQTFVGHSDIVWKVNSSPHRNIMASSSADKTVRLWDLYSESPLKLILKTDNEIPTDIDFSFIDQNHIAVGYVSGSAKLWDIENEKPILTIESNASSKINSLAFHPNLNMIASGKCSHTINSLTGAIYSVSFASSGLLISTSEAIKLWDFNSKECFQKIKNDGECVNNVSFHPSLSCFASAGSDGTVKLYSQKY</sequence>
<dbReference type="InterPro" id="IPR036322">
    <property type="entry name" value="WD40_repeat_dom_sf"/>
</dbReference>
<keyword evidence="3" id="KW-0677">Repeat</keyword>
<dbReference type="InterPro" id="IPR019775">
    <property type="entry name" value="WD40_repeat_CS"/>
</dbReference>
<dbReference type="SUPFAM" id="SSF50978">
    <property type="entry name" value="WD40 repeat-like"/>
    <property type="match status" value="1"/>
</dbReference>
<evidence type="ECO:0000259" key="7">
    <source>
        <dbReference type="Pfam" id="PF08232"/>
    </source>
</evidence>
<dbReference type="CDD" id="cd00200">
    <property type="entry name" value="WD40"/>
    <property type="match status" value="1"/>
</dbReference>
<dbReference type="AlphaFoldDB" id="A0A4V1J087"/>
<organism evidence="8 9">
    <name type="scientific">Rozella allomycis (strain CSF55)</name>
    <dbReference type="NCBI Taxonomy" id="988480"/>
    <lineage>
        <taxon>Eukaryota</taxon>
        <taxon>Fungi</taxon>
        <taxon>Fungi incertae sedis</taxon>
        <taxon>Cryptomycota</taxon>
        <taxon>Cryptomycota incertae sedis</taxon>
        <taxon>Rozella</taxon>
    </lineage>
</organism>
<feature type="domain" description="Striatin N-terminal" evidence="7">
    <location>
        <begin position="7"/>
        <end position="124"/>
    </location>
</feature>
<dbReference type="GO" id="GO:0005516">
    <property type="term" value="F:calmodulin binding"/>
    <property type="evidence" value="ECO:0007669"/>
    <property type="project" value="UniProtKB-KW"/>
</dbReference>
<dbReference type="Pfam" id="PF08232">
    <property type="entry name" value="Striatin"/>
    <property type="match status" value="1"/>
</dbReference>
<dbReference type="InterPro" id="IPR020472">
    <property type="entry name" value="WD40_PAC1"/>
</dbReference>
<dbReference type="InterPro" id="IPR015943">
    <property type="entry name" value="WD40/YVTN_repeat-like_dom_sf"/>
</dbReference>
<dbReference type="Proteomes" id="UP000281549">
    <property type="component" value="Unassembled WGS sequence"/>
</dbReference>
<feature type="repeat" description="WD" evidence="6">
    <location>
        <begin position="268"/>
        <end position="309"/>
    </location>
</feature>
<name>A0A4V1J087_ROZAC</name>
<dbReference type="InterPro" id="IPR001680">
    <property type="entry name" value="WD40_rpt"/>
</dbReference>
<evidence type="ECO:0000256" key="4">
    <source>
        <dbReference type="ARBA" id="ARBA00022860"/>
    </source>
</evidence>
<dbReference type="Pfam" id="PF00400">
    <property type="entry name" value="WD40"/>
    <property type="match status" value="5"/>
</dbReference>
<evidence type="ECO:0000256" key="3">
    <source>
        <dbReference type="ARBA" id="ARBA00022737"/>
    </source>
</evidence>
<gene>
    <name evidence="8" type="ORF">ROZALSC1DRAFT_27832</name>
</gene>
<evidence type="ECO:0000256" key="1">
    <source>
        <dbReference type="ARBA" id="ARBA00009616"/>
    </source>
</evidence>
<proteinExistence type="inferred from homology"/>
<dbReference type="InterPro" id="IPR013258">
    <property type="entry name" value="Striatin_N"/>
</dbReference>
<dbReference type="Gene3D" id="2.130.10.10">
    <property type="entry name" value="YVTN repeat-like/Quinoprotein amine dehydrogenase"/>
    <property type="match status" value="3"/>
</dbReference>
<dbReference type="PANTHER" id="PTHR15653:SF0">
    <property type="entry name" value="CONNECTOR OF KINASE TO AP-1, ISOFORM E"/>
    <property type="match status" value="1"/>
</dbReference>
<dbReference type="EMBL" id="ML005030">
    <property type="protein sequence ID" value="RKP20699.1"/>
    <property type="molecule type" value="Genomic_DNA"/>
</dbReference>
<dbReference type="SMART" id="SM00320">
    <property type="entry name" value="WD40"/>
    <property type="match status" value="6"/>
</dbReference>
<accession>A0A4V1J087</accession>
<evidence type="ECO:0000313" key="8">
    <source>
        <dbReference type="EMBL" id="RKP20699.1"/>
    </source>
</evidence>
<dbReference type="PANTHER" id="PTHR15653">
    <property type="entry name" value="STRIATIN"/>
    <property type="match status" value="1"/>
</dbReference>
<dbReference type="PROSITE" id="PS50082">
    <property type="entry name" value="WD_REPEATS_2"/>
    <property type="match status" value="3"/>
</dbReference>
<comment type="similarity">
    <text evidence="1">Belongs to the WD repeat striatin family.</text>
</comment>
<evidence type="ECO:0000313" key="9">
    <source>
        <dbReference type="Proteomes" id="UP000281549"/>
    </source>
</evidence>
<reference evidence="9" key="1">
    <citation type="journal article" date="2018" name="Nat. Microbiol.">
        <title>Leveraging single-cell genomics to expand the fungal tree of life.</title>
        <authorList>
            <person name="Ahrendt S.R."/>
            <person name="Quandt C.A."/>
            <person name="Ciobanu D."/>
            <person name="Clum A."/>
            <person name="Salamov A."/>
            <person name="Andreopoulos B."/>
            <person name="Cheng J.F."/>
            <person name="Woyke T."/>
            <person name="Pelin A."/>
            <person name="Henrissat B."/>
            <person name="Reynolds N.K."/>
            <person name="Benny G.L."/>
            <person name="Smith M.E."/>
            <person name="James T.Y."/>
            <person name="Grigoriev I.V."/>
        </authorList>
    </citation>
    <scope>NUCLEOTIDE SEQUENCE [LARGE SCALE GENOMIC DNA]</scope>
    <source>
        <strain evidence="9">CSF55</strain>
    </source>
</reference>
<dbReference type="PROSITE" id="PS50294">
    <property type="entry name" value="WD_REPEATS_REGION"/>
    <property type="match status" value="3"/>
</dbReference>
<keyword evidence="2 6" id="KW-0853">WD repeat</keyword>
<dbReference type="PROSITE" id="PS00678">
    <property type="entry name" value="WD_REPEATS_1"/>
    <property type="match status" value="1"/>
</dbReference>
<dbReference type="InterPro" id="IPR051488">
    <property type="entry name" value="WD_repeat_striatin"/>
</dbReference>
<feature type="repeat" description="WD" evidence="6">
    <location>
        <begin position="422"/>
        <end position="457"/>
    </location>
</feature>
<feature type="repeat" description="WD" evidence="6">
    <location>
        <begin position="165"/>
        <end position="197"/>
    </location>
</feature>
<dbReference type="PRINTS" id="PR00320">
    <property type="entry name" value="GPROTEINBRPT"/>
</dbReference>
<keyword evidence="4" id="KW-0112">Calmodulin-binding</keyword>
<evidence type="ECO:0000256" key="6">
    <source>
        <dbReference type="PROSITE-ProRule" id="PRU00221"/>
    </source>
</evidence>
<protein>
    <submittedName>
        <fullName evidence="8">WD40 repeat-like protein</fullName>
    </submittedName>
</protein>